<evidence type="ECO:0000313" key="1">
    <source>
        <dbReference type="EMBL" id="MZQ85549.1"/>
    </source>
</evidence>
<dbReference type="EMBL" id="WTUZ01000022">
    <property type="protein sequence ID" value="MZQ85549.1"/>
    <property type="molecule type" value="Genomic_DNA"/>
</dbReference>
<keyword evidence="2" id="KW-1185">Reference proteome</keyword>
<reference evidence="1 2" key="1">
    <citation type="submission" date="2019-12" db="EMBL/GenBank/DDBJ databases">
        <title>Paenibacillus sp. nov. sp. isolated from soil.</title>
        <authorList>
            <person name="Kim J."/>
            <person name="Jeong S.E."/>
            <person name="Jung H.S."/>
            <person name="Jeon C.O."/>
        </authorList>
    </citation>
    <scope>NUCLEOTIDE SEQUENCE [LARGE SCALE GENOMIC DNA]</scope>
    <source>
        <strain evidence="1 2">5J-6</strain>
    </source>
</reference>
<dbReference type="RefSeq" id="WP_161409782.1">
    <property type="nucleotide sequence ID" value="NZ_WTUZ01000022.1"/>
</dbReference>
<dbReference type="PANTHER" id="PTHR36848:SF2">
    <property type="entry name" value="SECRETED PROTEIN"/>
    <property type="match status" value="1"/>
</dbReference>
<protein>
    <recommendedName>
        <fullName evidence="3">Glycoside hydrolase</fullName>
    </recommendedName>
</protein>
<organism evidence="1 2">
    <name type="scientific">Paenibacillus silvestris</name>
    <dbReference type="NCBI Taxonomy" id="2606219"/>
    <lineage>
        <taxon>Bacteria</taxon>
        <taxon>Bacillati</taxon>
        <taxon>Bacillota</taxon>
        <taxon>Bacilli</taxon>
        <taxon>Bacillales</taxon>
        <taxon>Paenibacillaceae</taxon>
        <taxon>Paenibacillus</taxon>
    </lineage>
</organism>
<dbReference type="CDD" id="cd03143">
    <property type="entry name" value="A4_beta-galactosidase_middle_domain"/>
    <property type="match status" value="1"/>
</dbReference>
<dbReference type="InterPro" id="IPR053161">
    <property type="entry name" value="Ulvan_degrading_GH"/>
</dbReference>
<dbReference type="Pfam" id="PF17132">
    <property type="entry name" value="Glyco_hydro_106"/>
    <property type="match status" value="1"/>
</dbReference>
<accession>A0A6L8V883</accession>
<dbReference type="InterPro" id="IPR029062">
    <property type="entry name" value="Class_I_gatase-like"/>
</dbReference>
<dbReference type="AlphaFoldDB" id="A0A6L8V883"/>
<dbReference type="PANTHER" id="PTHR36848">
    <property type="entry name" value="DNA-BINDING PROTEIN (PUTATIVE SECRETED PROTEIN)-RELATED"/>
    <property type="match status" value="1"/>
</dbReference>
<name>A0A6L8V883_9BACL</name>
<dbReference type="Gene3D" id="2.60.120.260">
    <property type="entry name" value="Galactose-binding domain-like"/>
    <property type="match status" value="1"/>
</dbReference>
<dbReference type="Proteomes" id="UP000481087">
    <property type="component" value="Unassembled WGS sequence"/>
</dbReference>
<evidence type="ECO:0008006" key="3">
    <source>
        <dbReference type="Google" id="ProtNLM"/>
    </source>
</evidence>
<dbReference type="Gene3D" id="3.40.50.880">
    <property type="match status" value="1"/>
</dbReference>
<proteinExistence type="predicted"/>
<gene>
    <name evidence="1" type="ORF">GQF01_25855</name>
</gene>
<sequence>MNKQELRRKFENPPGEHRSLPFWSWNGALEQEELDRQIDGFKDQGMGGFMIHVREGLETPYMGEAFMERVKDSVAKAKAEGLYAWLYDEDRYSSGMGGGRVPQIGGDAVRAKALSLTVCRNLATSGENALAVYRARIRGSELLSCTWLKEDQQDAIALHEDEVYLVFHRIVATPNEWCHGDTYPDYLNPESTRIFIETTYETYKSAVGEEFGRTVPGIFTDEPSLLGFKERLDAPEMTWMTWSDVLPQAFAEKNGYAIWETLPYFFYHGPPASKIRHDYWRTVTELFCEAYTKQIGDWCHSNGLAFTGHLCEDMDLVIAARHGGATMPHYRYMDVPGIDNLCEQTEENLTIKQVSSIANQYGKKKVTTEIYGVTGWELTFEGRKWIGDWQFVLGVNLMIHHVSLYTLRGCRKRDYPPSFNYNVNWWPHNHVMEHYFARLGAVLSEGRVRRDILVIHPAATAWAQLGRDVHAKEWRASGGNAEELGAYSREFNAFVQLLLGQHYDFDLGDELCIEESGYVREGRFGIGQASYQVVILPSLVNMLSSTYEKLMAYLDAGGTILSYGTVSTLLDGEPSVALALLTGHPSYQHLGSWNELLNELERITPRAVSLVESSGQEAQKLLYMRRDLQDCTVVFVVNNDRDTAQEVEVRIEGSGQLEEWVLRTGEVCEKSAHIQDGYVQFREHFGPADSKLYVLSRNHESVLPKRRAAVLQDLQELQPLIRLGSAASFTRTHPNALVLDRCQYRLRDAAWSEPLEVWQAQQQVRKQLNMRPVYANGNLQRYKWIHEPHDEDGTPVAFRFCFEVKELPLSDTYLVFEQLERFRVYLNGQLLTEKPDGWFLDRSMSKVKLPLLQEGENELEIQCAYTHDMELENAFLIGDFAVDRDRRLLHEADHLELGDWGGQGYPYYCGSIIYHFELDGDLTSGKRTVMKVSNFEAVTLHVKVNGQHEQAIPWKAAGVVELTDWLVQGRNRIDLEVVGSPRNLLGPLHEAPTDRQWLDWWSFHPDEEAYTPEYMLLPYGLMAPIEIYQWD</sequence>
<evidence type="ECO:0000313" key="2">
    <source>
        <dbReference type="Proteomes" id="UP000481087"/>
    </source>
</evidence>
<comment type="caution">
    <text evidence="1">The sequence shown here is derived from an EMBL/GenBank/DDBJ whole genome shotgun (WGS) entry which is preliminary data.</text>
</comment>